<sequence length="110" mass="12557">MFDNEPNYSSYSLDELFDAYSSIDKYSFPERFNLIKKIIAEKQGGDYQCPKCKCKGYEAGQLYAAADRLESILDYETGKYVTISCLDCGFTELYKRNSSVSAPLVDFFIT</sequence>
<comment type="caution">
    <text evidence="1">The sequence shown here is derived from an EMBL/GenBank/DDBJ whole genome shotgun (WGS) entry which is preliminary data.</text>
</comment>
<evidence type="ECO:0000313" key="1">
    <source>
        <dbReference type="EMBL" id="TMP88380.1"/>
    </source>
</evidence>
<protein>
    <recommendedName>
        <fullName evidence="3">DNA-binding protein</fullName>
    </recommendedName>
</protein>
<dbReference type="Pfam" id="PF09855">
    <property type="entry name" value="Zn_ribbon_13"/>
    <property type="match status" value="1"/>
</dbReference>
<reference evidence="1 2" key="1">
    <citation type="submission" date="2017-12" db="EMBL/GenBank/DDBJ databases">
        <authorList>
            <person name="Paulsen S."/>
            <person name="Gram L.K."/>
        </authorList>
    </citation>
    <scope>NUCLEOTIDE SEQUENCE [LARGE SCALE GENOMIC DNA]</scope>
    <source>
        <strain evidence="1 2">S2897</strain>
    </source>
</reference>
<dbReference type="EMBL" id="PNCG01000002">
    <property type="protein sequence ID" value="TMP88380.1"/>
    <property type="molecule type" value="Genomic_DNA"/>
</dbReference>
<reference evidence="2" key="2">
    <citation type="submission" date="2019-06" db="EMBL/GenBank/DDBJ databases">
        <title>Co-occurence of chitin degradation, pigmentation and bioactivity in marine Pseudoalteromonas.</title>
        <authorList>
            <person name="Sonnenschein E.C."/>
            <person name="Bech P.K."/>
        </authorList>
    </citation>
    <scope>NUCLEOTIDE SEQUENCE [LARGE SCALE GENOMIC DNA]</scope>
    <source>
        <strain evidence="2">S2897</strain>
    </source>
</reference>
<evidence type="ECO:0008006" key="3">
    <source>
        <dbReference type="Google" id="ProtNLM"/>
    </source>
</evidence>
<dbReference type="AlphaFoldDB" id="A0A5S3Z928"/>
<accession>A0A5S3Z928</accession>
<organism evidence="1 2">
    <name type="scientific">Pseudoalteromonas ruthenica</name>
    <dbReference type="NCBI Taxonomy" id="151081"/>
    <lineage>
        <taxon>Bacteria</taxon>
        <taxon>Pseudomonadati</taxon>
        <taxon>Pseudomonadota</taxon>
        <taxon>Gammaproteobacteria</taxon>
        <taxon>Alteromonadales</taxon>
        <taxon>Pseudoalteromonadaceae</taxon>
        <taxon>Pseudoalteromonas</taxon>
    </lineage>
</organism>
<name>A0A5S3Z928_9GAMM</name>
<evidence type="ECO:0000313" key="2">
    <source>
        <dbReference type="Proteomes" id="UP000305874"/>
    </source>
</evidence>
<proteinExistence type="predicted"/>
<dbReference type="RefSeq" id="WP_130145418.1">
    <property type="nucleotide sequence ID" value="NZ_PNCG01000002.1"/>
</dbReference>
<dbReference type="InterPro" id="IPR018652">
    <property type="entry name" value="DUF2082_NA-bd_Znr"/>
</dbReference>
<dbReference type="Proteomes" id="UP000305874">
    <property type="component" value="Unassembled WGS sequence"/>
</dbReference>
<gene>
    <name evidence="1" type="ORF">CWC05_02800</name>
</gene>